<feature type="compositionally biased region" description="Polar residues" evidence="1">
    <location>
        <begin position="307"/>
        <end position="316"/>
    </location>
</feature>
<gene>
    <name evidence="2" type="ORF">NKR23_g627</name>
</gene>
<feature type="compositionally biased region" description="Acidic residues" evidence="1">
    <location>
        <begin position="221"/>
        <end position="242"/>
    </location>
</feature>
<feature type="compositionally biased region" description="Polar residues" evidence="1">
    <location>
        <begin position="43"/>
        <end position="52"/>
    </location>
</feature>
<sequence length="617" mass="67079">MAAAHDEPPTLRCDSPPPDAAPTAALGASGVGMARCLSVASSVSHGSATTDNSHVRESLGSDMSSYSRASSASYRRSDVSFMTTSSRQSTGSIERSSSRRRGYMRPQGTDFAASARSRESVLSLGSIVHLQYYFARTGLLDLKGAQLARKNRRAQKAATLDFSSLDPSAFSSALPTPRIITTGSDVDSSYASMGSSPDLVGQSFSGNGASSTLVESPVQEDGLEQTEGEDAYSSDFDFDEPDPSTMLPPTVSTYHHREKPLPKPPTIEELKADLRGALDVASRALEEAKKEDRKKAKAQAAQAPQETLQAPASPDQSSPSSSPSSPSSPSPPGWYEVQGMHILDVMTLAIRAAKVYYTSHEQPERLDAIKPEKEVRSELLSVMDALKRMATRHFAGGMREDELQTMESWIEGLYAMLRAEEDMEDAERAEIARWTWLRDEDWPPGTEAAREYAFIQSMLDDSSSTTTSGGGLARSPGPEQTAFFSALLGPLPEWTPIDRSAPLESQALPTPFLKGLQSGVRLVQLHNAAVRRSRRRFGAIGAFHTDTGKPYRAADNLRFWAKAAELRWEVLLKVDALGVVYDSGPRVWLELEDAVLAWCRKVREEIAAEIRQGAGGR</sequence>
<feature type="region of interest" description="Disordered" evidence="1">
    <location>
        <begin position="286"/>
        <end position="335"/>
    </location>
</feature>
<feature type="compositionally biased region" description="Low complexity" evidence="1">
    <location>
        <begin position="64"/>
        <end position="74"/>
    </location>
</feature>
<feature type="compositionally biased region" description="Polar residues" evidence="1">
    <location>
        <begin position="202"/>
        <end position="214"/>
    </location>
</feature>
<dbReference type="Proteomes" id="UP001174694">
    <property type="component" value="Unassembled WGS sequence"/>
</dbReference>
<accession>A0AA38S6P1</accession>
<feature type="region of interest" description="Disordered" evidence="1">
    <location>
        <begin position="1"/>
        <end position="26"/>
    </location>
</feature>
<feature type="region of interest" description="Disordered" evidence="1">
    <location>
        <begin position="201"/>
        <end position="265"/>
    </location>
</feature>
<feature type="region of interest" description="Disordered" evidence="1">
    <location>
        <begin position="43"/>
        <end position="115"/>
    </location>
</feature>
<reference evidence="2" key="1">
    <citation type="submission" date="2022-07" db="EMBL/GenBank/DDBJ databases">
        <title>Fungi with potential for degradation of polypropylene.</title>
        <authorList>
            <person name="Gostincar C."/>
        </authorList>
    </citation>
    <scope>NUCLEOTIDE SEQUENCE</scope>
    <source>
        <strain evidence="2">EXF-13308</strain>
    </source>
</reference>
<proteinExistence type="predicted"/>
<dbReference type="PANTHER" id="PTHR38702">
    <property type="entry name" value="CALPONIN-HOMOLOGY (CH) DOMAIN-CONTAINING PROTEIN"/>
    <property type="match status" value="1"/>
</dbReference>
<evidence type="ECO:0000313" key="2">
    <source>
        <dbReference type="EMBL" id="KAJ9157220.1"/>
    </source>
</evidence>
<keyword evidence="3" id="KW-1185">Reference proteome</keyword>
<comment type="caution">
    <text evidence="2">The sequence shown here is derived from an EMBL/GenBank/DDBJ whole genome shotgun (WGS) entry which is preliminary data.</text>
</comment>
<evidence type="ECO:0000256" key="1">
    <source>
        <dbReference type="SAM" id="MobiDB-lite"/>
    </source>
</evidence>
<feature type="compositionally biased region" description="Low complexity" evidence="1">
    <location>
        <begin position="85"/>
        <end position="95"/>
    </location>
</feature>
<dbReference type="EMBL" id="JANBVO010000001">
    <property type="protein sequence ID" value="KAJ9157220.1"/>
    <property type="molecule type" value="Genomic_DNA"/>
</dbReference>
<evidence type="ECO:0000313" key="3">
    <source>
        <dbReference type="Proteomes" id="UP001174694"/>
    </source>
</evidence>
<name>A0AA38S6P1_9PEZI</name>
<dbReference type="AlphaFoldDB" id="A0AA38S6P1"/>
<organism evidence="2 3">
    <name type="scientific">Pleurostoma richardsiae</name>
    <dbReference type="NCBI Taxonomy" id="41990"/>
    <lineage>
        <taxon>Eukaryota</taxon>
        <taxon>Fungi</taxon>
        <taxon>Dikarya</taxon>
        <taxon>Ascomycota</taxon>
        <taxon>Pezizomycotina</taxon>
        <taxon>Sordariomycetes</taxon>
        <taxon>Sordariomycetidae</taxon>
        <taxon>Calosphaeriales</taxon>
        <taxon>Pleurostomataceae</taxon>
        <taxon>Pleurostoma</taxon>
    </lineage>
</organism>
<protein>
    <submittedName>
        <fullName evidence="2">KAR9-domain-containing protein</fullName>
    </submittedName>
</protein>
<dbReference type="PANTHER" id="PTHR38702:SF1">
    <property type="entry name" value="CALPONIN-HOMOLOGY (CH) DOMAIN-CONTAINING PROTEIN"/>
    <property type="match status" value="1"/>
</dbReference>